<dbReference type="Pfam" id="PF07277">
    <property type="entry name" value="SapC"/>
    <property type="match status" value="1"/>
</dbReference>
<dbReference type="AlphaFoldDB" id="A0A1S7LL84"/>
<dbReference type="InterPro" id="IPR010836">
    <property type="entry name" value="SapC"/>
</dbReference>
<reference evidence="1" key="1">
    <citation type="submission" date="2015-04" db="EMBL/GenBank/DDBJ databases">
        <authorList>
            <person name="Syromyatnikov M.Y."/>
            <person name="Popov V.N."/>
        </authorList>
    </citation>
    <scope>NUCLEOTIDE SEQUENCE</scope>
    <source>
        <strain evidence="1">MO-1</strain>
    </source>
</reference>
<evidence type="ECO:0000313" key="1">
    <source>
        <dbReference type="EMBL" id="CRH06887.1"/>
    </source>
</evidence>
<gene>
    <name evidence="1" type="ORF">MAGMO_2735</name>
</gene>
<organism evidence="1">
    <name type="scientific">Magnetococcus massalia (strain MO-1)</name>
    <dbReference type="NCBI Taxonomy" id="451514"/>
    <lineage>
        <taxon>Bacteria</taxon>
        <taxon>Pseudomonadati</taxon>
        <taxon>Pseudomonadota</taxon>
        <taxon>Magnetococcia</taxon>
        <taxon>Magnetococcales</taxon>
        <taxon>Magnetococcaceae</taxon>
        <taxon>Magnetococcus</taxon>
    </lineage>
</organism>
<accession>A0A1S7LL84</accession>
<proteinExistence type="predicted"/>
<dbReference type="EMBL" id="LO017727">
    <property type="protein sequence ID" value="CRH06887.1"/>
    <property type="molecule type" value="Genomic_DNA"/>
</dbReference>
<sequence length="246" mass="28180">MSQKWPSPPGFGPVRPLDRVQHKGLGLSSGAYGFARELPAIRITIGEFFSASRDYPIVFARNGEDQPLLTMIILGLESHENIFVDAQGGWRAPHYVPSFVRSYPFCLVRLRSEQESSQGTSQRIVCVDEAGLTASERPFIDTRGNDTPSWQYINRLLMEMDDMSRRTHQFIGELEQRELLTPMKVRGSTSMQMFRIDENRLNELEPELLQSWLKGGMLRLIHAHLLSLDNFNRMGQLKKKWGEEQA</sequence>
<name>A0A1S7LL84_MAGMO</name>
<evidence type="ECO:0008006" key="2">
    <source>
        <dbReference type="Google" id="ProtNLM"/>
    </source>
</evidence>
<protein>
    <recommendedName>
        <fullName evidence="2">SapC family protein</fullName>
    </recommendedName>
</protein>